<evidence type="ECO:0000256" key="1">
    <source>
        <dbReference type="ARBA" id="ARBA00004123"/>
    </source>
</evidence>
<dbReference type="EnsemblMetazoa" id="CJA35357.1">
    <property type="protein sequence ID" value="CJA35357.1"/>
    <property type="gene ID" value="WBGene00211204"/>
</dbReference>
<dbReference type="InterPro" id="IPR009057">
    <property type="entry name" value="Homeodomain-like_sf"/>
</dbReference>
<name>A0A8R1EH88_CAEJA</name>
<reference evidence="3" key="2">
    <citation type="submission" date="2022-06" db="UniProtKB">
        <authorList>
            <consortium name="EnsemblMetazoa"/>
        </authorList>
    </citation>
    <scope>IDENTIFICATION</scope>
    <source>
        <strain evidence="3">DF5081</strain>
    </source>
</reference>
<dbReference type="SUPFAM" id="SSF46689">
    <property type="entry name" value="Homeodomain-like"/>
    <property type="match status" value="1"/>
</dbReference>
<keyword evidence="4" id="KW-1185">Reference proteome</keyword>
<comment type="subcellular location">
    <subcellularLocation>
        <location evidence="1">Nucleus</location>
    </subcellularLocation>
</comment>
<accession>A0A8R1EH88</accession>
<dbReference type="Pfam" id="PF11427">
    <property type="entry name" value="HTH_Tnp_Tc3_1"/>
    <property type="match status" value="1"/>
</dbReference>
<dbReference type="Proteomes" id="UP000005237">
    <property type="component" value="Unassembled WGS sequence"/>
</dbReference>
<evidence type="ECO:0000259" key="2">
    <source>
        <dbReference type="Pfam" id="PF11427"/>
    </source>
</evidence>
<organism evidence="3 4">
    <name type="scientific">Caenorhabditis japonica</name>
    <dbReference type="NCBI Taxonomy" id="281687"/>
    <lineage>
        <taxon>Eukaryota</taxon>
        <taxon>Metazoa</taxon>
        <taxon>Ecdysozoa</taxon>
        <taxon>Nematoda</taxon>
        <taxon>Chromadorea</taxon>
        <taxon>Rhabditida</taxon>
        <taxon>Rhabditina</taxon>
        <taxon>Rhabditomorpha</taxon>
        <taxon>Rhabditoidea</taxon>
        <taxon>Rhabditidae</taxon>
        <taxon>Peloderinae</taxon>
        <taxon>Caenorhabditis</taxon>
    </lineage>
</organism>
<reference evidence="4" key="1">
    <citation type="submission" date="2010-08" db="EMBL/GenBank/DDBJ databases">
        <authorList>
            <consortium name="Caenorhabditis japonica Sequencing Consortium"/>
            <person name="Wilson R.K."/>
        </authorList>
    </citation>
    <scope>NUCLEOTIDE SEQUENCE [LARGE SCALE GENOMIC DNA]</scope>
    <source>
        <strain evidence="4">DF5081</strain>
    </source>
</reference>
<feature type="domain" description="Tc3 transposase DNA binding" evidence="2">
    <location>
        <begin position="17"/>
        <end position="54"/>
    </location>
</feature>
<sequence length="136" mass="16230">MPANHSFDHGWRSFPHSEQATVDVMQQLGLKLHEMPRQLGRSRNAIRRYVNNPINHRKKQKLPQTTQHRHLPIGKRRNSRLQHYKELVCFEMIDLKDAIKAEWDEITETEWKILVARMPNRVIEVIQKNGGDTNYW</sequence>
<dbReference type="AlphaFoldDB" id="A0A8R1EH88"/>
<dbReference type="Gene3D" id="1.10.10.60">
    <property type="entry name" value="Homeodomain-like"/>
    <property type="match status" value="1"/>
</dbReference>
<dbReference type="GO" id="GO:0005634">
    <property type="term" value="C:nucleus"/>
    <property type="evidence" value="ECO:0007669"/>
    <property type="project" value="UniProtKB-SubCell"/>
</dbReference>
<evidence type="ECO:0000313" key="3">
    <source>
        <dbReference type="EnsemblMetazoa" id="CJA35357.1"/>
    </source>
</evidence>
<protein>
    <submittedName>
        <fullName evidence="3">HTH_Tnp_Tc3_1 domain-containing protein</fullName>
    </submittedName>
</protein>
<evidence type="ECO:0000313" key="4">
    <source>
        <dbReference type="Proteomes" id="UP000005237"/>
    </source>
</evidence>
<dbReference type="GO" id="GO:0003677">
    <property type="term" value="F:DNA binding"/>
    <property type="evidence" value="ECO:0007669"/>
    <property type="project" value="InterPro"/>
</dbReference>
<dbReference type="InterPro" id="IPR025898">
    <property type="entry name" value="Tc3_transposase_DNA-bd_dom"/>
</dbReference>
<proteinExistence type="predicted"/>